<dbReference type="Proteomes" id="UP001165960">
    <property type="component" value="Unassembled WGS sequence"/>
</dbReference>
<evidence type="ECO:0000313" key="2">
    <source>
        <dbReference type="Proteomes" id="UP001165960"/>
    </source>
</evidence>
<name>A0ACC2SR75_9FUNG</name>
<dbReference type="EMBL" id="QTSX02004405">
    <property type="protein sequence ID" value="KAJ9064882.1"/>
    <property type="molecule type" value="Genomic_DNA"/>
</dbReference>
<keyword evidence="2" id="KW-1185">Reference proteome</keyword>
<protein>
    <submittedName>
        <fullName evidence="1">Uncharacterized protein</fullName>
    </submittedName>
</protein>
<reference evidence="1" key="1">
    <citation type="submission" date="2022-04" db="EMBL/GenBank/DDBJ databases">
        <title>Genome of the entomopathogenic fungus Entomophthora muscae.</title>
        <authorList>
            <person name="Elya C."/>
            <person name="Lovett B.R."/>
            <person name="Lee E."/>
            <person name="Macias A.M."/>
            <person name="Hajek A.E."/>
            <person name="De Bivort B.L."/>
            <person name="Kasson M.T."/>
            <person name="De Fine Licht H.H."/>
            <person name="Stajich J.E."/>
        </authorList>
    </citation>
    <scope>NUCLEOTIDE SEQUENCE</scope>
    <source>
        <strain evidence="1">Berkeley</strain>
    </source>
</reference>
<organism evidence="1 2">
    <name type="scientific">Entomophthora muscae</name>
    <dbReference type="NCBI Taxonomy" id="34485"/>
    <lineage>
        <taxon>Eukaryota</taxon>
        <taxon>Fungi</taxon>
        <taxon>Fungi incertae sedis</taxon>
        <taxon>Zoopagomycota</taxon>
        <taxon>Entomophthoromycotina</taxon>
        <taxon>Entomophthoromycetes</taxon>
        <taxon>Entomophthorales</taxon>
        <taxon>Entomophthoraceae</taxon>
        <taxon>Entomophthora</taxon>
    </lineage>
</organism>
<accession>A0ACC2SR75</accession>
<proteinExistence type="predicted"/>
<evidence type="ECO:0000313" key="1">
    <source>
        <dbReference type="EMBL" id="KAJ9064882.1"/>
    </source>
</evidence>
<sequence>MGQYTRYQLMGAQSQKNAGRRSTGLAAQRNPGSGFDSCSQSRVSREEELSILTPSPSSPKGPPFQFFLFR</sequence>
<gene>
    <name evidence="1" type="ORF">DSO57_1025604</name>
</gene>
<comment type="caution">
    <text evidence="1">The sequence shown here is derived from an EMBL/GenBank/DDBJ whole genome shotgun (WGS) entry which is preliminary data.</text>
</comment>